<proteinExistence type="predicted"/>
<dbReference type="PANTHER" id="PTHR33747:SF1">
    <property type="entry name" value="ADENYLATE CYCLASE-ASSOCIATED CAP C-TERMINAL DOMAIN-CONTAINING PROTEIN"/>
    <property type="match status" value="1"/>
</dbReference>
<dbReference type="Pfam" id="PF17775">
    <property type="entry name" value="YchJ_M-like"/>
    <property type="match status" value="1"/>
</dbReference>
<dbReference type="Proteomes" id="UP001162541">
    <property type="component" value="Chromosome 7"/>
</dbReference>
<dbReference type="InterPro" id="IPR032710">
    <property type="entry name" value="NTF2-like_dom_sf"/>
</dbReference>
<reference evidence="3" key="2">
    <citation type="journal article" date="2019" name="Curr. Biol.">
        <title>Chromatin organization in early land plants reveals an ancestral association between H3K27me3, transposons, and constitutive heterochromatin.</title>
        <authorList>
            <person name="Montgomery S.A."/>
            <person name="Tanizawa Y."/>
            <person name="Galik B."/>
            <person name="Wang N."/>
            <person name="Ito T."/>
            <person name="Mochizuki T."/>
            <person name="Akimcheva S."/>
            <person name="Bowman J."/>
            <person name="Cognat V."/>
            <person name="Drouard L."/>
            <person name="Ekker H."/>
            <person name="Houng S."/>
            <person name="Kohchi T."/>
            <person name="Lin S."/>
            <person name="Liu L.D."/>
            <person name="Nakamura Y."/>
            <person name="Valeeva L.R."/>
            <person name="Shakirov E.V."/>
            <person name="Shippen D.E."/>
            <person name="Wei W."/>
            <person name="Yagura M."/>
            <person name="Yamaoka S."/>
            <person name="Yamato K.T."/>
            <person name="Liu C."/>
            <person name="Berger F."/>
        </authorList>
    </citation>
    <scope>NUCLEOTIDE SEQUENCE [LARGE SCALE GENOMIC DNA]</scope>
    <source>
        <strain evidence="3">Tak-1</strain>
    </source>
</reference>
<reference evidence="4 5" key="1">
    <citation type="submission" date="2016-03" db="EMBL/GenBank/DDBJ databases">
        <title>Mechanisms controlling the formation of the plant cell surface in tip-growing cells are functionally conserved among land plants.</title>
        <authorList>
            <person name="Honkanen S."/>
            <person name="Jones V.A."/>
            <person name="Morieri G."/>
            <person name="Champion C."/>
            <person name="Hetherington A.J."/>
            <person name="Kelly S."/>
            <person name="Saint-Marcoux D."/>
            <person name="Proust H."/>
            <person name="Prescott H."/>
            <person name="Dolan L."/>
        </authorList>
    </citation>
    <scope>NUCLEOTIDE SEQUENCE [LARGE SCALE GENOMIC DNA]</scope>
    <source>
        <strain evidence="5">cv. Tak-1 and cv. Tak-2</strain>
        <tissue evidence="4">Whole gametophyte</tissue>
    </source>
</reference>
<protein>
    <recommendedName>
        <fullName evidence="2">YchJ-like middle NTF2-like domain-containing protein</fullName>
    </recommendedName>
</protein>
<evidence type="ECO:0000313" key="4">
    <source>
        <dbReference type="EMBL" id="OAE20738.1"/>
    </source>
</evidence>
<dbReference type="Gene3D" id="3.10.450.50">
    <property type="match status" value="1"/>
</dbReference>
<accession>A0A176VIF4</accession>
<dbReference type="InterPro" id="IPR048469">
    <property type="entry name" value="YchJ-like_M"/>
</dbReference>
<sequence length="284" mass="30582">MATMLASGLKSCPLISQELSHVASGFCTGSSSSLSSFSGSLLANSRSSSLSQQSRLRVSAEAKGFGKVVQKTKKSFGKPEKGSGDAATNVCPCGGGEESKLYPECCARYHGGVVEPDAATLMKARFTAYSLGVVPYVVKTTHPKNPDFEGVQDFAADVKATCERLRFLKLEILESQEVSETEANVSFIVTYSILKGGRGERKYLKEKSVFVKEDGRWLYRDREALSQASEAEWMASTFSNAADPENSRKTFNKGTASKPGVTGYNPAVEARTPRIPLKSRTGGK</sequence>
<dbReference type="AlphaFoldDB" id="A0A176VIF4"/>
<evidence type="ECO:0000313" key="5">
    <source>
        <dbReference type="Proteomes" id="UP000077202"/>
    </source>
</evidence>
<reference evidence="6" key="3">
    <citation type="journal article" date="2020" name="Curr. Biol.">
        <title>Chromatin organization in early land plants reveals an ancestral association between H3K27me3, transposons, and constitutive heterochromatin.</title>
        <authorList>
            <person name="Montgomery S.A."/>
            <person name="Tanizawa Y."/>
            <person name="Galik B."/>
            <person name="Wang N."/>
            <person name="Ito T."/>
            <person name="Mochizuki T."/>
            <person name="Akimcheva S."/>
            <person name="Bowman J.L."/>
            <person name="Cognat V."/>
            <person name="Marechal-Drouard L."/>
            <person name="Ekker H."/>
            <person name="Hong S.F."/>
            <person name="Kohchi T."/>
            <person name="Lin S.S."/>
            <person name="Liu L.D."/>
            <person name="Nakamura Y."/>
            <person name="Valeeva L.R."/>
            <person name="Shakirov E.V."/>
            <person name="Shippen D.E."/>
            <person name="Wei W.L."/>
            <person name="Yagura M."/>
            <person name="Yamaoka S."/>
            <person name="Yamato K.T."/>
            <person name="Liu C."/>
            <person name="Berger F."/>
        </authorList>
    </citation>
    <scope>NUCLEOTIDE SEQUENCE [LARGE SCALE GENOMIC DNA]</scope>
    <source>
        <strain evidence="6">Tak-1</strain>
    </source>
</reference>
<gene>
    <name evidence="4" type="ORF">AXG93_154s2140</name>
    <name evidence="3" type="ORF">Mp_7g02750</name>
</gene>
<dbReference type="SUPFAM" id="SSF54427">
    <property type="entry name" value="NTF2-like"/>
    <property type="match status" value="1"/>
</dbReference>
<organism evidence="4 5">
    <name type="scientific">Marchantia polymorpha subsp. ruderalis</name>
    <dbReference type="NCBI Taxonomy" id="1480154"/>
    <lineage>
        <taxon>Eukaryota</taxon>
        <taxon>Viridiplantae</taxon>
        <taxon>Streptophyta</taxon>
        <taxon>Embryophyta</taxon>
        <taxon>Marchantiophyta</taxon>
        <taxon>Marchantiopsida</taxon>
        <taxon>Marchantiidae</taxon>
        <taxon>Marchantiales</taxon>
        <taxon>Marchantiaceae</taxon>
        <taxon>Marchantia</taxon>
    </lineage>
</organism>
<dbReference type="EMBL" id="LVLJ01003591">
    <property type="protein sequence ID" value="OAE20738.1"/>
    <property type="molecule type" value="Genomic_DNA"/>
</dbReference>
<dbReference type="PANTHER" id="PTHR33747">
    <property type="entry name" value="UPF0225 PROTEIN SCO1677"/>
    <property type="match status" value="1"/>
</dbReference>
<evidence type="ECO:0000313" key="6">
    <source>
        <dbReference type="Proteomes" id="UP001162541"/>
    </source>
</evidence>
<evidence type="ECO:0000313" key="3">
    <source>
        <dbReference type="EMBL" id="BBN16007.1"/>
    </source>
</evidence>
<feature type="region of interest" description="Disordered" evidence="1">
    <location>
        <begin position="238"/>
        <end position="284"/>
    </location>
</feature>
<dbReference type="Proteomes" id="UP000077202">
    <property type="component" value="Unassembled WGS sequence"/>
</dbReference>
<evidence type="ECO:0000256" key="1">
    <source>
        <dbReference type="SAM" id="MobiDB-lite"/>
    </source>
</evidence>
<name>A0A176VIF4_MARPO</name>
<dbReference type="EMBL" id="AP019872">
    <property type="protein sequence ID" value="BBN16007.1"/>
    <property type="molecule type" value="Genomic_DNA"/>
</dbReference>
<evidence type="ECO:0000259" key="2">
    <source>
        <dbReference type="Pfam" id="PF17775"/>
    </source>
</evidence>
<feature type="domain" description="YchJ-like middle NTF2-like" evidence="2">
    <location>
        <begin position="118"/>
        <end position="221"/>
    </location>
</feature>
<keyword evidence="5" id="KW-1185">Reference proteome</keyword>